<evidence type="ECO:0000313" key="8">
    <source>
        <dbReference type="Proteomes" id="UP000253490"/>
    </source>
</evidence>
<sequence length="437" mass="50300">MNMEWEIASFMVFFVESMVLFKYLNGQFTAKYHHNFNLLYVLVIAITGFFLRPFAIMGMILSYLGIFILIYFIYFNTIQQKVVALGTFMLINIAIENVVMFLFVSVFDIHMSEITEVSFMSIGAIVISKMLLFLIITYLVHRRTKKIFSLRAQISKLTSAKIVLFLILVNFLLILIIDIYTTIPLQTNIRLYLLVLTNVSICLLSVHIYELLIKASEGEIELKLLLQKNEAEQKYNQELGVAVDSIRAIKHDMSNHLSVISACIDCEEYEKAKHYIHKITEPINSVNYLLNIDHPVIASMLYVKNMLAKKKEIAFDTEIDIYDNVLIDDVDVTILLGNILDNSIEACEKITGKEKKINLYIESEKDFFFLDCTNTIDQEKVQYKDKQLSTTKNDTSNHGFGLKNIQAVVDKYEGSENIVITEEDFTIEIVLKNINKS</sequence>
<name>A0A366ID73_9FIRM</name>
<dbReference type="Pfam" id="PF14689">
    <property type="entry name" value="SPOB_a"/>
    <property type="match status" value="1"/>
</dbReference>
<dbReference type="InterPro" id="IPR036890">
    <property type="entry name" value="HATPase_C_sf"/>
</dbReference>
<feature type="domain" description="Sensor histidine kinase NatK-like C-terminal" evidence="5">
    <location>
        <begin position="330"/>
        <end position="431"/>
    </location>
</feature>
<keyword evidence="4" id="KW-0472">Membrane</keyword>
<reference evidence="7 8" key="1">
    <citation type="submission" date="2018-06" db="EMBL/GenBank/DDBJ databases">
        <title>Genomic Encyclopedia of Type Strains, Phase IV (KMG-IV): sequencing the most valuable type-strain genomes for metagenomic binning, comparative biology and taxonomic classification.</title>
        <authorList>
            <person name="Goeker M."/>
        </authorList>
    </citation>
    <scope>NUCLEOTIDE SEQUENCE [LARGE SCALE GENOMIC DNA]</scope>
    <source>
        <strain evidence="7 8">DSM 22112</strain>
    </source>
</reference>
<dbReference type="GO" id="GO:0000155">
    <property type="term" value="F:phosphorelay sensor kinase activity"/>
    <property type="evidence" value="ECO:0007669"/>
    <property type="project" value="InterPro"/>
</dbReference>
<keyword evidence="8" id="KW-1185">Reference proteome</keyword>
<protein>
    <submittedName>
        <fullName evidence="7">Sensor kinase SpoOB-type protein</fullName>
    </submittedName>
</protein>
<keyword evidence="2" id="KW-0808">Transferase</keyword>
<keyword evidence="4" id="KW-1133">Transmembrane helix</keyword>
<organism evidence="7 8">
    <name type="scientific">Alkalibaculum bacchi</name>
    <dbReference type="NCBI Taxonomy" id="645887"/>
    <lineage>
        <taxon>Bacteria</taxon>
        <taxon>Bacillati</taxon>
        <taxon>Bacillota</taxon>
        <taxon>Clostridia</taxon>
        <taxon>Eubacteriales</taxon>
        <taxon>Eubacteriaceae</taxon>
        <taxon>Alkalibaculum</taxon>
    </lineage>
</organism>
<feature type="transmembrane region" description="Helical" evidence="4">
    <location>
        <begin position="36"/>
        <end position="51"/>
    </location>
</feature>
<keyword evidence="3 7" id="KW-0418">Kinase</keyword>
<gene>
    <name evidence="7" type="ORF">DES36_10479</name>
</gene>
<dbReference type="Gene3D" id="1.10.287.130">
    <property type="match status" value="1"/>
</dbReference>
<dbReference type="RefSeq" id="WP_113919942.1">
    <property type="nucleotide sequence ID" value="NZ_QNRX01000004.1"/>
</dbReference>
<evidence type="ECO:0000259" key="5">
    <source>
        <dbReference type="Pfam" id="PF14501"/>
    </source>
</evidence>
<dbReference type="CDD" id="cd16935">
    <property type="entry name" value="HATPase_AgrC-ComD-like"/>
    <property type="match status" value="1"/>
</dbReference>
<feature type="transmembrane region" description="Helical" evidence="4">
    <location>
        <begin position="119"/>
        <end position="141"/>
    </location>
</feature>
<dbReference type="Proteomes" id="UP000253490">
    <property type="component" value="Unassembled WGS sequence"/>
</dbReference>
<dbReference type="PANTHER" id="PTHR40448">
    <property type="entry name" value="TWO-COMPONENT SENSOR HISTIDINE KINASE"/>
    <property type="match status" value="1"/>
</dbReference>
<dbReference type="InterPro" id="IPR016120">
    <property type="entry name" value="Sig_transdc_His_kin_SpoOB"/>
</dbReference>
<feature type="domain" description="SpoOB alpha-helical" evidence="6">
    <location>
        <begin position="234"/>
        <end position="292"/>
    </location>
</feature>
<feature type="transmembrane region" description="Helical" evidence="4">
    <location>
        <begin position="57"/>
        <end position="75"/>
    </location>
</feature>
<accession>A0A366ID73</accession>
<dbReference type="OrthoDB" id="1763946at2"/>
<evidence type="ECO:0000256" key="1">
    <source>
        <dbReference type="ARBA" id="ARBA00022553"/>
    </source>
</evidence>
<dbReference type="SUPFAM" id="SSF55890">
    <property type="entry name" value="Sporulation response regulatory protein Spo0B"/>
    <property type="match status" value="1"/>
</dbReference>
<evidence type="ECO:0000259" key="6">
    <source>
        <dbReference type="Pfam" id="PF14689"/>
    </source>
</evidence>
<dbReference type="AlphaFoldDB" id="A0A366ID73"/>
<evidence type="ECO:0000256" key="4">
    <source>
        <dbReference type="SAM" id="Phobius"/>
    </source>
</evidence>
<evidence type="ECO:0000256" key="2">
    <source>
        <dbReference type="ARBA" id="ARBA00022679"/>
    </source>
</evidence>
<evidence type="ECO:0000256" key="3">
    <source>
        <dbReference type="ARBA" id="ARBA00022777"/>
    </source>
</evidence>
<dbReference type="PANTHER" id="PTHR40448:SF1">
    <property type="entry name" value="TWO-COMPONENT SENSOR HISTIDINE KINASE"/>
    <property type="match status" value="1"/>
</dbReference>
<dbReference type="InterPro" id="IPR032834">
    <property type="entry name" value="NatK-like_C"/>
</dbReference>
<proteinExistence type="predicted"/>
<keyword evidence="4" id="KW-0812">Transmembrane</keyword>
<feature type="transmembrane region" description="Helical" evidence="4">
    <location>
        <begin position="162"/>
        <end position="183"/>
    </location>
</feature>
<dbReference type="GO" id="GO:0042802">
    <property type="term" value="F:identical protein binding"/>
    <property type="evidence" value="ECO:0007669"/>
    <property type="project" value="TreeGrafter"/>
</dbReference>
<feature type="transmembrane region" description="Helical" evidence="4">
    <location>
        <begin position="82"/>
        <end position="107"/>
    </location>
</feature>
<keyword evidence="1" id="KW-0597">Phosphoprotein</keyword>
<comment type="caution">
    <text evidence="7">The sequence shown here is derived from an EMBL/GenBank/DDBJ whole genome shotgun (WGS) entry which is preliminary data.</text>
</comment>
<feature type="transmembrane region" description="Helical" evidence="4">
    <location>
        <begin position="6"/>
        <end position="24"/>
    </location>
</feature>
<dbReference type="Pfam" id="PF14501">
    <property type="entry name" value="HATPase_c_5"/>
    <property type="match status" value="1"/>
</dbReference>
<evidence type="ECO:0000313" key="7">
    <source>
        <dbReference type="EMBL" id="RBP67379.1"/>
    </source>
</evidence>
<dbReference type="InterPro" id="IPR039506">
    <property type="entry name" value="SPOB_a"/>
</dbReference>
<dbReference type="EMBL" id="QNRX01000004">
    <property type="protein sequence ID" value="RBP67379.1"/>
    <property type="molecule type" value="Genomic_DNA"/>
</dbReference>
<dbReference type="Gene3D" id="3.30.565.10">
    <property type="entry name" value="Histidine kinase-like ATPase, C-terminal domain"/>
    <property type="match status" value="1"/>
</dbReference>